<sequence length="328" mass="35703">MAVPEATGRGAASWPTNGKDLKADPSSLRGYGTNVATIGKNLQSDTMGGAMNINGVGDDISISTGGFPEGGQADQLMARNAQEMMRFLQDIRQNHLAISSVAHICADLYEDTDAANGVRLSGVEWAFHEPGAERPPGAPPYLKETIADNAADQPKGLGKLGDEKLTGTHHFSGGVVYMYESKDGRTRSVVQTEDGITETGFDKDGNESYSTTSKPSGAMITKTYDENGKVVSTTNRTVDSRKFSGGRDEVTTVRTKQAGKDETVVEEHKVTKKYSDGTESRHYYKEDEDGKRSDERHIGRQPKRVTPEDWADEARRTMKENRRMAGGM</sequence>
<evidence type="ECO:0000313" key="3">
    <source>
        <dbReference type="Proteomes" id="UP000294947"/>
    </source>
</evidence>
<feature type="compositionally biased region" description="Basic and acidic residues" evidence="1">
    <location>
        <begin position="269"/>
        <end position="298"/>
    </location>
</feature>
<feature type="region of interest" description="Disordered" evidence="1">
    <location>
        <begin position="1"/>
        <end position="26"/>
    </location>
</feature>
<evidence type="ECO:0000313" key="2">
    <source>
        <dbReference type="EMBL" id="TDD35212.1"/>
    </source>
</evidence>
<gene>
    <name evidence="2" type="ORF">E1288_43540</name>
</gene>
<dbReference type="AlphaFoldDB" id="A0A4R4XX63"/>
<dbReference type="Proteomes" id="UP000294947">
    <property type="component" value="Unassembled WGS sequence"/>
</dbReference>
<dbReference type="EMBL" id="SMKW01000129">
    <property type="protein sequence ID" value="TDD35212.1"/>
    <property type="molecule type" value="Genomic_DNA"/>
</dbReference>
<proteinExistence type="predicted"/>
<organism evidence="2 3">
    <name type="scientific">Saccharopolyspora elongata</name>
    <dbReference type="NCBI Taxonomy" id="2530387"/>
    <lineage>
        <taxon>Bacteria</taxon>
        <taxon>Bacillati</taxon>
        <taxon>Actinomycetota</taxon>
        <taxon>Actinomycetes</taxon>
        <taxon>Pseudonocardiales</taxon>
        <taxon>Pseudonocardiaceae</taxon>
        <taxon>Saccharopolyspora</taxon>
    </lineage>
</organism>
<protein>
    <submittedName>
        <fullName evidence="2">Uncharacterized protein</fullName>
    </submittedName>
</protein>
<feature type="region of interest" description="Disordered" evidence="1">
    <location>
        <begin position="269"/>
        <end position="314"/>
    </location>
</feature>
<comment type="caution">
    <text evidence="2">The sequence shown here is derived from an EMBL/GenBank/DDBJ whole genome shotgun (WGS) entry which is preliminary data.</text>
</comment>
<keyword evidence="3" id="KW-1185">Reference proteome</keyword>
<evidence type="ECO:0000256" key="1">
    <source>
        <dbReference type="SAM" id="MobiDB-lite"/>
    </source>
</evidence>
<reference evidence="2 3" key="1">
    <citation type="submission" date="2019-03" db="EMBL/GenBank/DDBJ databases">
        <title>Draft genome sequences of novel Actinobacteria.</title>
        <authorList>
            <person name="Sahin N."/>
            <person name="Ay H."/>
            <person name="Saygin H."/>
        </authorList>
    </citation>
    <scope>NUCLEOTIDE SEQUENCE [LARGE SCALE GENOMIC DNA]</scope>
    <source>
        <strain evidence="2 3">7K502</strain>
    </source>
</reference>
<accession>A0A4R4XX63</accession>
<feature type="region of interest" description="Disordered" evidence="1">
    <location>
        <begin position="186"/>
        <end position="217"/>
    </location>
</feature>
<dbReference type="OrthoDB" id="3614642at2"/>
<name>A0A4R4XX63_9PSEU</name>
<dbReference type="RefSeq" id="WP_132494841.1">
    <property type="nucleotide sequence ID" value="NZ_SMKW01000129.1"/>
</dbReference>